<dbReference type="InterPro" id="IPR003779">
    <property type="entry name" value="CMD-like"/>
</dbReference>
<dbReference type="NCBIfam" id="TIGR00778">
    <property type="entry name" value="ahpD_dom"/>
    <property type="match status" value="1"/>
</dbReference>
<dbReference type="PANTHER" id="PTHR34846">
    <property type="entry name" value="4-CARBOXYMUCONOLACTONE DECARBOXYLASE FAMILY PROTEIN (AFU_ORTHOLOGUE AFUA_6G11590)"/>
    <property type="match status" value="1"/>
</dbReference>
<dbReference type="Proteomes" id="UP001432000">
    <property type="component" value="Chromosome"/>
</dbReference>
<dbReference type="InterPro" id="IPR029032">
    <property type="entry name" value="AhpD-like"/>
</dbReference>
<evidence type="ECO:0000313" key="2">
    <source>
        <dbReference type="EMBL" id="WXG67593.1"/>
    </source>
</evidence>
<gene>
    <name evidence="2" type="ORF">WDS16_20500</name>
</gene>
<dbReference type="Gene3D" id="1.20.1290.10">
    <property type="entry name" value="AhpD-like"/>
    <property type="match status" value="1"/>
</dbReference>
<protein>
    <submittedName>
        <fullName evidence="2">Carboxymuconolactone decarboxylase family protein</fullName>
    </submittedName>
</protein>
<keyword evidence="3" id="KW-1185">Reference proteome</keyword>
<organism evidence="2 3">
    <name type="scientific">Rhodococcus sovatensis</name>
    <dbReference type="NCBI Taxonomy" id="1805840"/>
    <lineage>
        <taxon>Bacteria</taxon>
        <taxon>Bacillati</taxon>
        <taxon>Actinomycetota</taxon>
        <taxon>Actinomycetes</taxon>
        <taxon>Mycobacteriales</taxon>
        <taxon>Nocardiaceae</taxon>
        <taxon>Rhodococcus</taxon>
    </lineage>
</organism>
<dbReference type="EMBL" id="CP147846">
    <property type="protein sequence ID" value="WXG67593.1"/>
    <property type="molecule type" value="Genomic_DNA"/>
</dbReference>
<reference evidence="2 3" key="1">
    <citation type="submission" date="2024-03" db="EMBL/GenBank/DDBJ databases">
        <title>Natural products discovery in diverse microorganisms through a two-stage MS feature dereplication strategy.</title>
        <authorList>
            <person name="Zhang R."/>
        </authorList>
    </citation>
    <scope>NUCLEOTIDE SEQUENCE [LARGE SCALE GENOMIC DNA]</scope>
    <source>
        <strain evidence="2 3">18930</strain>
    </source>
</reference>
<proteinExistence type="predicted"/>
<accession>A0ABZ2PES8</accession>
<name>A0ABZ2PES8_9NOCA</name>
<evidence type="ECO:0000259" key="1">
    <source>
        <dbReference type="Pfam" id="PF02627"/>
    </source>
</evidence>
<dbReference type="SUPFAM" id="SSF69118">
    <property type="entry name" value="AhpD-like"/>
    <property type="match status" value="1"/>
</dbReference>
<evidence type="ECO:0000313" key="3">
    <source>
        <dbReference type="Proteomes" id="UP001432000"/>
    </source>
</evidence>
<dbReference type="Pfam" id="PF02627">
    <property type="entry name" value="CMD"/>
    <property type="match status" value="1"/>
</dbReference>
<dbReference type="RefSeq" id="WP_338887249.1">
    <property type="nucleotide sequence ID" value="NZ_CP147846.1"/>
</dbReference>
<dbReference type="PANTHER" id="PTHR34846:SF10">
    <property type="entry name" value="CYTOPLASMIC PROTEIN"/>
    <property type="match status" value="1"/>
</dbReference>
<sequence>MTTRINFAAASPAVRKALIALDVSSRDGIDPTLAELIKIRASQINGCAYCLHMHTTDARKAGESEERLALVSVWRDAPNFFDEREQAVLELTEAVTLISDGGVSDEVYGRVAQHFDEHRIGQLIAQIFTINAWNRIGVTTHMIPGVGNVDAS</sequence>
<feature type="domain" description="Carboxymuconolactone decarboxylase-like" evidence="1">
    <location>
        <begin position="22"/>
        <end position="92"/>
    </location>
</feature>
<dbReference type="InterPro" id="IPR004675">
    <property type="entry name" value="AhpD_core"/>
</dbReference>